<reference evidence="1 2" key="1">
    <citation type="submission" date="2020-08" db="EMBL/GenBank/DDBJ databases">
        <title>Genomic Encyclopedia of Type Strains, Phase IV (KMG-IV): sequencing the most valuable type-strain genomes for metagenomic binning, comparative biology and taxonomic classification.</title>
        <authorList>
            <person name="Goeker M."/>
        </authorList>
    </citation>
    <scope>NUCLEOTIDE SEQUENCE [LARGE SCALE GENOMIC DNA]</scope>
    <source>
        <strain evidence="1 2">DSM 13481</strain>
    </source>
</reference>
<proteinExistence type="predicted"/>
<accession>A0A841GDR6</accession>
<evidence type="ECO:0000313" key="2">
    <source>
        <dbReference type="Proteomes" id="UP000555828"/>
    </source>
</evidence>
<evidence type="ECO:0000313" key="1">
    <source>
        <dbReference type="EMBL" id="MBB6061746.1"/>
    </source>
</evidence>
<gene>
    <name evidence="1" type="ORF">HNP65_000168</name>
</gene>
<dbReference type="SUPFAM" id="SSF51219">
    <property type="entry name" value="TRAP-like"/>
    <property type="match status" value="1"/>
</dbReference>
<comment type="caution">
    <text evidence="1">The sequence shown here is derived from an EMBL/GenBank/DDBJ whole genome shotgun (WGS) entry which is preliminary data.</text>
</comment>
<dbReference type="PANTHER" id="PTHR43657">
    <property type="entry name" value="TRYPTOPHAN RNA-BINDING ATTENUATOR PROTEIN-LIKE PROTEIN"/>
    <property type="match status" value="1"/>
</dbReference>
<dbReference type="PANTHER" id="PTHR43657:SF1">
    <property type="entry name" value="ALTERED INHERITANCE OF MITOCHONDRIA PROTEIN 24, MITOCHONDRIAL"/>
    <property type="match status" value="1"/>
</dbReference>
<dbReference type="InterPro" id="IPR002838">
    <property type="entry name" value="AIM24"/>
</dbReference>
<keyword evidence="2" id="KW-1185">Reference proteome</keyword>
<dbReference type="Gene3D" id="3.60.160.10">
    <property type="entry name" value="Mitochondrial biogenesis AIM24"/>
    <property type="match status" value="1"/>
</dbReference>
<organism evidence="1 2">
    <name type="scientific">Thermosipho japonicus</name>
    <dbReference type="NCBI Taxonomy" id="90323"/>
    <lineage>
        <taxon>Bacteria</taxon>
        <taxon>Thermotogati</taxon>
        <taxon>Thermotogota</taxon>
        <taxon>Thermotogae</taxon>
        <taxon>Thermotogales</taxon>
        <taxon>Fervidobacteriaceae</taxon>
        <taxon>Thermosipho</taxon>
    </lineage>
</organism>
<name>A0A841GDR6_9BACT</name>
<protein>
    <submittedName>
        <fullName evidence="1">Uncharacterized protein (TIGR00266 family)</fullName>
    </submittedName>
</protein>
<dbReference type="Pfam" id="PF01987">
    <property type="entry name" value="AIM24"/>
    <property type="match status" value="1"/>
</dbReference>
<dbReference type="EMBL" id="JACHEX010000001">
    <property type="protein sequence ID" value="MBB6061746.1"/>
    <property type="molecule type" value="Genomic_DNA"/>
</dbReference>
<dbReference type="InterPro" id="IPR036983">
    <property type="entry name" value="AIM24_sf"/>
</dbReference>
<dbReference type="Proteomes" id="UP000555828">
    <property type="component" value="Unassembled WGS sequence"/>
</dbReference>
<dbReference type="RefSeq" id="WP_184618513.1">
    <property type="nucleotide sequence ID" value="NZ_JACHEX010000001.1"/>
</dbReference>
<dbReference type="InterPro" id="IPR016031">
    <property type="entry name" value="Trp_RNA-bd_attenuator-like_dom"/>
</dbReference>
<dbReference type="NCBIfam" id="TIGR00266">
    <property type="entry name" value="TIGR00266 family protein"/>
    <property type="match status" value="1"/>
</dbReference>
<dbReference type="AlphaFoldDB" id="A0A841GDR6"/>
<sequence length="224" mass="24454">MLFKTDFRGSYAILFVELEIGETIVAEPGAMVSMEGDIEVNTSTGGIFKALKRAFLGGEHFFLNKYISHSKSKISFAPLLPGDIEVIDIKNGFFLQSTSYLASQETISIDTKFGGFKTFFSGEGFFLLKLSGYGKAAISAFGGIYHKELEPGETITVDTGHIVGFDETVKYSVRTFGGIKSTLFGGEGLVVDLVGPGRVYIQTRNSPAFINWIRNLLPRDTASK</sequence>